<evidence type="ECO:0000256" key="7">
    <source>
        <dbReference type="ARBA" id="ARBA00022856"/>
    </source>
</evidence>
<keyword evidence="9 11" id="KW-1133">Transmembrane helix</keyword>
<dbReference type="Pfam" id="PF00005">
    <property type="entry name" value="ABC_tran"/>
    <property type="match status" value="1"/>
</dbReference>
<comment type="similarity">
    <text evidence="2">Belongs to the ABC transporter superfamily. ABCB family. MHC peptide exporter (TC 3.A.1.209) subfamily.</text>
</comment>
<dbReference type="GO" id="GO:0005524">
    <property type="term" value="F:ATP binding"/>
    <property type="evidence" value="ECO:0007669"/>
    <property type="project" value="UniProtKB-KW"/>
</dbReference>
<reference evidence="14" key="2">
    <citation type="submission" date="2020-05" db="UniProtKB">
        <authorList>
            <consortium name="EnsemblMetazoa"/>
        </authorList>
    </citation>
    <scope>IDENTIFICATION</scope>
    <source>
        <strain evidence="14">IAEA</strain>
    </source>
</reference>
<dbReference type="GO" id="GO:0015421">
    <property type="term" value="F:ABC-type oligopeptide transporter activity"/>
    <property type="evidence" value="ECO:0007669"/>
    <property type="project" value="TreeGrafter"/>
</dbReference>
<dbReference type="PANTHER" id="PTHR43394:SF1">
    <property type="entry name" value="ATP-BINDING CASSETTE SUB-FAMILY B MEMBER 10, MITOCHONDRIAL"/>
    <property type="match status" value="1"/>
</dbReference>
<dbReference type="InterPro" id="IPR011527">
    <property type="entry name" value="ABC1_TM_dom"/>
</dbReference>
<evidence type="ECO:0000256" key="6">
    <source>
        <dbReference type="ARBA" id="ARBA00022840"/>
    </source>
</evidence>
<dbReference type="SMART" id="SM00382">
    <property type="entry name" value="AAA"/>
    <property type="match status" value="1"/>
</dbReference>
<dbReference type="GO" id="GO:0012505">
    <property type="term" value="C:endomembrane system"/>
    <property type="evidence" value="ECO:0007669"/>
    <property type="project" value="UniProtKB-SubCell"/>
</dbReference>
<feature type="domain" description="ABC transporter" evidence="12">
    <location>
        <begin position="147"/>
        <end position="383"/>
    </location>
</feature>
<evidence type="ECO:0000256" key="5">
    <source>
        <dbReference type="ARBA" id="ARBA00022741"/>
    </source>
</evidence>
<proteinExistence type="inferred from homology"/>
<keyword evidence="8" id="KW-1278">Translocase</keyword>
<dbReference type="Gene3D" id="1.20.1560.10">
    <property type="entry name" value="ABC transporter type 1, transmembrane domain"/>
    <property type="match status" value="1"/>
</dbReference>
<feature type="domain" description="ABC transmembrane type-1" evidence="13">
    <location>
        <begin position="1"/>
        <end position="115"/>
    </location>
</feature>
<keyword evidence="7" id="KW-0653">Protein transport</keyword>
<dbReference type="EnsemblMetazoa" id="GPPI046366-RA">
    <property type="protein sequence ID" value="GPPI046366-PA"/>
    <property type="gene ID" value="GPPI046366"/>
</dbReference>
<feature type="transmembrane region" description="Helical" evidence="11">
    <location>
        <begin position="49"/>
        <end position="74"/>
    </location>
</feature>
<dbReference type="Proteomes" id="UP000092460">
    <property type="component" value="Unassembled WGS sequence"/>
</dbReference>
<dbReference type="PROSITE" id="PS50893">
    <property type="entry name" value="ABC_TRANSPORTER_2"/>
    <property type="match status" value="1"/>
</dbReference>
<dbReference type="InterPro" id="IPR017871">
    <property type="entry name" value="ABC_transporter-like_CS"/>
</dbReference>
<evidence type="ECO:0000256" key="11">
    <source>
        <dbReference type="SAM" id="Phobius"/>
    </source>
</evidence>
<evidence type="ECO:0000259" key="12">
    <source>
        <dbReference type="PROSITE" id="PS50893"/>
    </source>
</evidence>
<dbReference type="STRING" id="67801.A0A1B0C139"/>
<dbReference type="InterPro" id="IPR027417">
    <property type="entry name" value="P-loop_NTPase"/>
</dbReference>
<evidence type="ECO:0000313" key="14">
    <source>
        <dbReference type="EnsemblMetazoa" id="GPPI046366-PA"/>
    </source>
</evidence>
<accession>A0A1B0C139</accession>
<keyword evidence="4 11" id="KW-0812">Transmembrane</keyword>
<reference evidence="15" key="1">
    <citation type="submission" date="2015-01" db="EMBL/GenBank/DDBJ databases">
        <authorList>
            <person name="Aksoy S."/>
            <person name="Warren W."/>
            <person name="Wilson R.K."/>
        </authorList>
    </citation>
    <scope>NUCLEOTIDE SEQUENCE [LARGE SCALE GENOMIC DNA]</scope>
    <source>
        <strain evidence="15">IAEA</strain>
    </source>
</reference>
<protein>
    <recommendedName>
        <fullName evidence="16">ABC transporter domain-containing protein</fullName>
    </recommendedName>
</protein>
<keyword evidence="5" id="KW-0547">Nucleotide-binding</keyword>
<evidence type="ECO:0000259" key="13">
    <source>
        <dbReference type="PROSITE" id="PS50929"/>
    </source>
</evidence>
<dbReference type="SUPFAM" id="SSF52540">
    <property type="entry name" value="P-loop containing nucleoside triphosphate hydrolases"/>
    <property type="match status" value="1"/>
</dbReference>
<evidence type="ECO:0000256" key="2">
    <source>
        <dbReference type="ARBA" id="ARBA00006493"/>
    </source>
</evidence>
<dbReference type="EMBL" id="JXJN01023876">
    <property type="status" value="NOT_ANNOTATED_CDS"/>
    <property type="molecule type" value="Genomic_DNA"/>
</dbReference>
<keyword evidence="7" id="KW-0571">Peptide transport</keyword>
<dbReference type="SUPFAM" id="SSF90123">
    <property type="entry name" value="ABC transporter transmembrane region"/>
    <property type="match status" value="1"/>
</dbReference>
<sequence>MQNNMGMVTSSAEQMLKGHKEIRIFGGQKEESKRFNYFSNFMRQQCMKIVVASAALDMIIQLIFSIALAGILYISSLPKVIESLTAGTITVIFSSMIALMRPLKSLTNVNSNFQKGMVACQTLFSILDIQKEQDRGILKIKRARGEIKFKNVTFTYPGKTTPSLKNINIQISSGCTVALIGSSGSGKSTLINLLTRFYDVNEGVILLDNIDVKKYKLSHLRNQVALVSQNIYLFNDTIANNIAYAKKNTYSKKQIEKAASMAYAMNFIIKMKNGLNTIIGENGILLSGGQRQRIAIARALLRDCPILILDEATSSLDIESEIAIQKALNKLKKNRTSLIVAHRISTIKKSDIILLVENGKIIEYGSHNELMELQGAYAHMHYLQLGQEKKDFFKRI</sequence>
<evidence type="ECO:0000256" key="10">
    <source>
        <dbReference type="ARBA" id="ARBA00023136"/>
    </source>
</evidence>
<organism evidence="14 15">
    <name type="scientific">Glossina palpalis gambiensis</name>
    <dbReference type="NCBI Taxonomy" id="67801"/>
    <lineage>
        <taxon>Eukaryota</taxon>
        <taxon>Metazoa</taxon>
        <taxon>Ecdysozoa</taxon>
        <taxon>Arthropoda</taxon>
        <taxon>Hexapoda</taxon>
        <taxon>Insecta</taxon>
        <taxon>Pterygota</taxon>
        <taxon>Neoptera</taxon>
        <taxon>Endopterygota</taxon>
        <taxon>Diptera</taxon>
        <taxon>Brachycera</taxon>
        <taxon>Muscomorpha</taxon>
        <taxon>Hippoboscoidea</taxon>
        <taxon>Glossinidae</taxon>
        <taxon>Glossina</taxon>
    </lineage>
</organism>
<name>A0A1B0C139_9MUSC</name>
<dbReference type="InterPro" id="IPR003439">
    <property type="entry name" value="ABC_transporter-like_ATP-bd"/>
</dbReference>
<dbReference type="VEuPathDB" id="VectorBase:GPPI046366"/>
<dbReference type="GO" id="GO:0016020">
    <property type="term" value="C:membrane"/>
    <property type="evidence" value="ECO:0007669"/>
    <property type="project" value="InterPro"/>
</dbReference>
<evidence type="ECO:0000256" key="3">
    <source>
        <dbReference type="ARBA" id="ARBA00022448"/>
    </source>
</evidence>
<keyword evidence="15" id="KW-1185">Reference proteome</keyword>
<evidence type="ECO:0000256" key="1">
    <source>
        <dbReference type="ARBA" id="ARBA00004127"/>
    </source>
</evidence>
<dbReference type="InterPro" id="IPR003593">
    <property type="entry name" value="AAA+_ATPase"/>
</dbReference>
<dbReference type="FunFam" id="3.40.50.300:FF:000140">
    <property type="entry name" value="Lipid A export ATP-binding/permease protein MsbA"/>
    <property type="match status" value="1"/>
</dbReference>
<evidence type="ECO:0000256" key="4">
    <source>
        <dbReference type="ARBA" id="ARBA00022692"/>
    </source>
</evidence>
<dbReference type="InterPro" id="IPR036640">
    <property type="entry name" value="ABC1_TM_sf"/>
</dbReference>
<keyword evidence="3" id="KW-0813">Transport</keyword>
<dbReference type="AlphaFoldDB" id="A0A1B0C139"/>
<dbReference type="PANTHER" id="PTHR43394">
    <property type="entry name" value="ATP-DEPENDENT PERMEASE MDL1, MITOCHONDRIAL"/>
    <property type="match status" value="1"/>
</dbReference>
<dbReference type="PROSITE" id="PS50929">
    <property type="entry name" value="ABC_TM1F"/>
    <property type="match status" value="1"/>
</dbReference>
<keyword evidence="10 11" id="KW-0472">Membrane</keyword>
<evidence type="ECO:0000256" key="8">
    <source>
        <dbReference type="ARBA" id="ARBA00022967"/>
    </source>
</evidence>
<keyword evidence="6" id="KW-0067">ATP-binding</keyword>
<evidence type="ECO:0008006" key="16">
    <source>
        <dbReference type="Google" id="ProtNLM"/>
    </source>
</evidence>
<dbReference type="GO" id="GO:0016887">
    <property type="term" value="F:ATP hydrolysis activity"/>
    <property type="evidence" value="ECO:0007669"/>
    <property type="project" value="InterPro"/>
</dbReference>
<dbReference type="PROSITE" id="PS00211">
    <property type="entry name" value="ABC_TRANSPORTER_1"/>
    <property type="match status" value="1"/>
</dbReference>
<comment type="subcellular location">
    <subcellularLocation>
        <location evidence="1">Endomembrane system</location>
        <topology evidence="1">Multi-pass membrane protein</topology>
    </subcellularLocation>
</comment>
<dbReference type="InterPro" id="IPR039421">
    <property type="entry name" value="Type_1_exporter"/>
</dbReference>
<dbReference type="Gene3D" id="3.40.50.300">
    <property type="entry name" value="P-loop containing nucleotide triphosphate hydrolases"/>
    <property type="match status" value="1"/>
</dbReference>
<dbReference type="Pfam" id="PF00664">
    <property type="entry name" value="ABC_membrane"/>
    <property type="match status" value="1"/>
</dbReference>
<evidence type="ECO:0000256" key="9">
    <source>
        <dbReference type="ARBA" id="ARBA00022989"/>
    </source>
</evidence>
<evidence type="ECO:0000313" key="15">
    <source>
        <dbReference type="Proteomes" id="UP000092460"/>
    </source>
</evidence>